<dbReference type="Pfam" id="PF00400">
    <property type="entry name" value="WD40"/>
    <property type="match status" value="3"/>
</dbReference>
<dbReference type="PANTHER" id="PTHR44376">
    <property type="entry name" value="TRANSCRIPTIONAL REGULATOR OF FILAMENTOUS GROWTH FLO8"/>
    <property type="match status" value="1"/>
</dbReference>
<gene>
    <name evidence="2" type="ORF">KIW84_072969</name>
</gene>
<dbReference type="Gene3D" id="2.130.10.10">
    <property type="entry name" value="YVTN repeat-like/Quinoprotein amine dehydrogenase"/>
    <property type="match status" value="2"/>
</dbReference>
<dbReference type="GO" id="GO:0003714">
    <property type="term" value="F:transcription corepressor activity"/>
    <property type="evidence" value="ECO:0007669"/>
    <property type="project" value="InterPro"/>
</dbReference>
<reference evidence="2 3" key="1">
    <citation type="journal article" date="2022" name="Nat. Genet.">
        <title>Improved pea reference genome and pan-genome highlight genomic features and evolutionary characteristics.</title>
        <authorList>
            <person name="Yang T."/>
            <person name="Liu R."/>
            <person name="Luo Y."/>
            <person name="Hu S."/>
            <person name="Wang D."/>
            <person name="Wang C."/>
            <person name="Pandey M.K."/>
            <person name="Ge S."/>
            <person name="Xu Q."/>
            <person name="Li N."/>
            <person name="Li G."/>
            <person name="Huang Y."/>
            <person name="Saxena R.K."/>
            <person name="Ji Y."/>
            <person name="Li M."/>
            <person name="Yan X."/>
            <person name="He Y."/>
            <person name="Liu Y."/>
            <person name="Wang X."/>
            <person name="Xiang C."/>
            <person name="Varshney R.K."/>
            <person name="Ding H."/>
            <person name="Gao S."/>
            <person name="Zong X."/>
        </authorList>
    </citation>
    <scope>NUCLEOTIDE SEQUENCE [LARGE SCALE GENOMIC DNA]</scope>
    <source>
        <strain evidence="2 3">cv. Zhongwan 6</strain>
    </source>
</reference>
<dbReference type="SMART" id="SM00320">
    <property type="entry name" value="WD40"/>
    <property type="match status" value="5"/>
</dbReference>
<dbReference type="InterPro" id="IPR036322">
    <property type="entry name" value="WD40_repeat_dom_sf"/>
</dbReference>
<dbReference type="EMBL" id="JAMSHJ010000007">
    <property type="protein sequence ID" value="KAI5386639.1"/>
    <property type="molecule type" value="Genomic_DNA"/>
</dbReference>
<evidence type="ECO:0000313" key="2">
    <source>
        <dbReference type="EMBL" id="KAI5386639.1"/>
    </source>
</evidence>
<dbReference type="Proteomes" id="UP001058974">
    <property type="component" value="Chromosome 7"/>
</dbReference>
<dbReference type="AlphaFoldDB" id="A0A9D4VMD8"/>
<dbReference type="PROSITE" id="PS50294">
    <property type="entry name" value="WD_REPEATS_REGION"/>
    <property type="match status" value="2"/>
</dbReference>
<organism evidence="2 3">
    <name type="scientific">Pisum sativum</name>
    <name type="common">Garden pea</name>
    <name type="synonym">Lathyrus oleraceus</name>
    <dbReference type="NCBI Taxonomy" id="3888"/>
    <lineage>
        <taxon>Eukaryota</taxon>
        <taxon>Viridiplantae</taxon>
        <taxon>Streptophyta</taxon>
        <taxon>Embryophyta</taxon>
        <taxon>Tracheophyta</taxon>
        <taxon>Spermatophyta</taxon>
        <taxon>Magnoliopsida</taxon>
        <taxon>eudicotyledons</taxon>
        <taxon>Gunneridae</taxon>
        <taxon>Pentapetalae</taxon>
        <taxon>rosids</taxon>
        <taxon>fabids</taxon>
        <taxon>Fabales</taxon>
        <taxon>Fabaceae</taxon>
        <taxon>Papilionoideae</taxon>
        <taxon>50 kb inversion clade</taxon>
        <taxon>NPAAA clade</taxon>
        <taxon>Hologalegina</taxon>
        <taxon>IRL clade</taxon>
        <taxon>Fabeae</taxon>
        <taxon>Lathyrus</taxon>
    </lineage>
</organism>
<evidence type="ECO:0000313" key="3">
    <source>
        <dbReference type="Proteomes" id="UP001058974"/>
    </source>
</evidence>
<proteinExistence type="predicted"/>
<name>A0A9D4VMD8_PEA</name>
<feature type="repeat" description="WD" evidence="1">
    <location>
        <begin position="101"/>
        <end position="142"/>
    </location>
</feature>
<evidence type="ECO:0000256" key="1">
    <source>
        <dbReference type="PROSITE-ProRule" id="PRU00221"/>
    </source>
</evidence>
<keyword evidence="1" id="KW-0853">WD repeat</keyword>
<keyword evidence="3" id="KW-1185">Reference proteome</keyword>
<dbReference type="Gramene" id="Psat07G0296900-T1">
    <property type="protein sequence ID" value="KAI5386639.1"/>
    <property type="gene ID" value="KIW84_072969"/>
</dbReference>
<dbReference type="PANTHER" id="PTHR44376:SF8">
    <property type="entry name" value="TRANSCRIPTIONAL COREPRESSOR LEUNIG-LIKE"/>
    <property type="match status" value="1"/>
</dbReference>
<dbReference type="SUPFAM" id="SSF50978">
    <property type="entry name" value="WD40 repeat-like"/>
    <property type="match status" value="1"/>
</dbReference>
<dbReference type="PROSITE" id="PS50082">
    <property type="entry name" value="WD_REPEATS_2"/>
    <property type="match status" value="2"/>
</dbReference>
<accession>A0A9D4VMD8</accession>
<dbReference type="InterPro" id="IPR015943">
    <property type="entry name" value="WD40/YVTN_repeat-like_dom_sf"/>
</dbReference>
<comment type="caution">
    <text evidence="2">The sequence shown here is derived from an EMBL/GenBank/DDBJ whole genome shotgun (WGS) entry which is preliminary data.</text>
</comment>
<feature type="repeat" description="WD" evidence="1">
    <location>
        <begin position="144"/>
        <end position="185"/>
    </location>
</feature>
<protein>
    <submittedName>
        <fullName evidence="2">Uncharacterized protein</fullName>
    </submittedName>
</protein>
<sequence length="343" mass="37518">MDQPPHGFLYNFWNSLHEPRFRDGVAKALTQGLVVNIDAIIDGLPRIHREGYSITHLSSFESGQTLLSCDISSDGNTVASGGIGLKPFICYVGTPLSVTSVESHSSTILDVRFQPGTNIFATASADTTVKLWDANKPAIALSKFVGHNWRVRSLDFHPLGRILCSSDAEGVIKAWDVNRQLLINSHTVGGSRVRFQPGNGSLLAVANRNVITILDPKNFMVINRLEGHVNDIESLCWDVSGRMIASVSEDSVRVWSLFKTGPCIYLYSLNKGRFNSIIFHPRYNDVLVIGGSECLEVLILEKTKISVARASNLSVTGLAATTAKSEYIASVSQQSDSVVNIWK</sequence>
<dbReference type="InterPro" id="IPR044716">
    <property type="entry name" value="LEUNIG-like"/>
</dbReference>
<dbReference type="InterPro" id="IPR001680">
    <property type="entry name" value="WD40_rpt"/>
</dbReference>